<name>A0AAD7WN06_9TELE</name>
<dbReference type="Gene3D" id="2.60.40.10">
    <property type="entry name" value="Immunoglobulins"/>
    <property type="match status" value="1"/>
</dbReference>
<dbReference type="AlphaFoldDB" id="A0AAD7WN06"/>
<dbReference type="PROSITE" id="PS50835">
    <property type="entry name" value="IG_LIKE"/>
    <property type="match status" value="1"/>
</dbReference>
<dbReference type="InterPro" id="IPR013783">
    <property type="entry name" value="Ig-like_fold"/>
</dbReference>
<sequence length="138" mass="15267">MISSLFSYLSEVAGNLTERSEPVKVTVKEGDHAVLPCSASASIVSDTKVDRLLVWWTHNDQDVCAFAKGKPYAACRNRTKIFRQEGRDAHFLLIINDTVFTDGGEYTCFMQKPGKIGYAIATIHLIVQGKGLWTISKA</sequence>
<evidence type="ECO:0000313" key="4">
    <source>
        <dbReference type="Proteomes" id="UP001221898"/>
    </source>
</evidence>
<feature type="domain" description="Ig-like" evidence="2">
    <location>
        <begin position="14"/>
        <end position="108"/>
    </location>
</feature>
<dbReference type="InterPro" id="IPR003599">
    <property type="entry name" value="Ig_sub"/>
</dbReference>
<dbReference type="InterPro" id="IPR007110">
    <property type="entry name" value="Ig-like_dom"/>
</dbReference>
<organism evidence="3 4">
    <name type="scientific">Aldrovandia affinis</name>
    <dbReference type="NCBI Taxonomy" id="143900"/>
    <lineage>
        <taxon>Eukaryota</taxon>
        <taxon>Metazoa</taxon>
        <taxon>Chordata</taxon>
        <taxon>Craniata</taxon>
        <taxon>Vertebrata</taxon>
        <taxon>Euteleostomi</taxon>
        <taxon>Actinopterygii</taxon>
        <taxon>Neopterygii</taxon>
        <taxon>Teleostei</taxon>
        <taxon>Notacanthiformes</taxon>
        <taxon>Halosauridae</taxon>
        <taxon>Aldrovandia</taxon>
    </lineage>
</organism>
<dbReference type="EMBL" id="JAINUG010000061">
    <property type="protein sequence ID" value="KAJ8402897.1"/>
    <property type="molecule type" value="Genomic_DNA"/>
</dbReference>
<keyword evidence="4" id="KW-1185">Reference proteome</keyword>
<evidence type="ECO:0000256" key="1">
    <source>
        <dbReference type="ARBA" id="ARBA00023319"/>
    </source>
</evidence>
<accession>A0AAD7WN06</accession>
<evidence type="ECO:0000313" key="3">
    <source>
        <dbReference type="EMBL" id="KAJ8402897.1"/>
    </source>
</evidence>
<gene>
    <name evidence="3" type="ORF">AAFF_G00362110</name>
</gene>
<reference evidence="3" key="1">
    <citation type="journal article" date="2023" name="Science">
        <title>Genome structures resolve the early diversification of teleost fishes.</title>
        <authorList>
            <person name="Parey E."/>
            <person name="Louis A."/>
            <person name="Montfort J."/>
            <person name="Bouchez O."/>
            <person name="Roques C."/>
            <person name="Iampietro C."/>
            <person name="Lluch J."/>
            <person name="Castinel A."/>
            <person name="Donnadieu C."/>
            <person name="Desvignes T."/>
            <person name="Floi Bucao C."/>
            <person name="Jouanno E."/>
            <person name="Wen M."/>
            <person name="Mejri S."/>
            <person name="Dirks R."/>
            <person name="Jansen H."/>
            <person name="Henkel C."/>
            <person name="Chen W.J."/>
            <person name="Zahm M."/>
            <person name="Cabau C."/>
            <person name="Klopp C."/>
            <person name="Thompson A.W."/>
            <person name="Robinson-Rechavi M."/>
            <person name="Braasch I."/>
            <person name="Lecointre G."/>
            <person name="Bobe J."/>
            <person name="Postlethwait J.H."/>
            <person name="Berthelot C."/>
            <person name="Roest Crollius H."/>
            <person name="Guiguen Y."/>
        </authorList>
    </citation>
    <scope>NUCLEOTIDE SEQUENCE</scope>
    <source>
        <strain evidence="3">NC1722</strain>
    </source>
</reference>
<proteinExistence type="predicted"/>
<dbReference type="SUPFAM" id="SSF48726">
    <property type="entry name" value="Immunoglobulin"/>
    <property type="match status" value="1"/>
</dbReference>
<protein>
    <recommendedName>
        <fullName evidence="2">Ig-like domain-containing protein</fullName>
    </recommendedName>
</protein>
<comment type="caution">
    <text evidence="3">The sequence shown here is derived from an EMBL/GenBank/DDBJ whole genome shotgun (WGS) entry which is preliminary data.</text>
</comment>
<evidence type="ECO:0000259" key="2">
    <source>
        <dbReference type="PROSITE" id="PS50835"/>
    </source>
</evidence>
<dbReference type="Proteomes" id="UP001221898">
    <property type="component" value="Unassembled WGS sequence"/>
</dbReference>
<dbReference type="InterPro" id="IPR036179">
    <property type="entry name" value="Ig-like_dom_sf"/>
</dbReference>
<keyword evidence="1" id="KW-0393">Immunoglobulin domain</keyword>
<dbReference type="Pfam" id="PF00047">
    <property type="entry name" value="ig"/>
    <property type="match status" value="1"/>
</dbReference>
<dbReference type="SMART" id="SM00409">
    <property type="entry name" value="IG"/>
    <property type="match status" value="1"/>
</dbReference>
<dbReference type="InterPro" id="IPR013151">
    <property type="entry name" value="Immunoglobulin_dom"/>
</dbReference>